<dbReference type="InterPro" id="IPR051393">
    <property type="entry name" value="ABC_transporter_permease"/>
</dbReference>
<reference evidence="9 10" key="1">
    <citation type="submission" date="2013-12" db="EMBL/GenBank/DDBJ databases">
        <title>Comparative genomics of Petrotoga isolates.</title>
        <authorList>
            <person name="Nesbo C.L."/>
            <person name="Charchuk R."/>
            <person name="Chow K."/>
        </authorList>
    </citation>
    <scope>NUCLEOTIDE SEQUENCE [LARGE SCALE GENOMIC DNA]</scope>
    <source>
        <strain evidence="9 10">DSM 13574</strain>
    </source>
</reference>
<dbReference type="CDD" id="cd06261">
    <property type="entry name" value="TM_PBP2"/>
    <property type="match status" value="1"/>
</dbReference>
<evidence type="ECO:0000256" key="5">
    <source>
        <dbReference type="ARBA" id="ARBA00022989"/>
    </source>
</evidence>
<keyword evidence="2 7" id="KW-0813">Transport</keyword>
<dbReference type="Gene3D" id="1.10.3720.10">
    <property type="entry name" value="MetI-like"/>
    <property type="match status" value="1"/>
</dbReference>
<feature type="transmembrane region" description="Helical" evidence="7">
    <location>
        <begin position="99"/>
        <end position="119"/>
    </location>
</feature>
<evidence type="ECO:0000256" key="7">
    <source>
        <dbReference type="RuleBase" id="RU363032"/>
    </source>
</evidence>
<protein>
    <submittedName>
        <fullName evidence="9">Sugar ABC transporter permease</fullName>
    </submittedName>
</protein>
<feature type="transmembrane region" description="Helical" evidence="7">
    <location>
        <begin position="253"/>
        <end position="274"/>
    </location>
</feature>
<evidence type="ECO:0000259" key="8">
    <source>
        <dbReference type="PROSITE" id="PS50928"/>
    </source>
</evidence>
<keyword evidence="3" id="KW-1003">Cell membrane</keyword>
<feature type="domain" description="ABC transmembrane type-1" evidence="8">
    <location>
        <begin position="62"/>
        <end position="274"/>
    </location>
</feature>
<dbReference type="PANTHER" id="PTHR30193:SF1">
    <property type="entry name" value="ABC TRANSPORTER PERMEASE PROTEIN YESP-RELATED"/>
    <property type="match status" value="1"/>
</dbReference>
<dbReference type="AlphaFoldDB" id="A0A2K1P4J3"/>
<feature type="transmembrane region" description="Helical" evidence="7">
    <location>
        <begin position="7"/>
        <end position="33"/>
    </location>
</feature>
<accession>A0A2K1P4J3</accession>
<comment type="subcellular location">
    <subcellularLocation>
        <location evidence="1 7">Cell membrane</location>
        <topology evidence="1 7">Multi-pass membrane protein</topology>
    </subcellularLocation>
</comment>
<dbReference type="EMBL" id="AZRL01000004">
    <property type="protein sequence ID" value="PNR97676.1"/>
    <property type="molecule type" value="Genomic_DNA"/>
</dbReference>
<keyword evidence="6 7" id="KW-0472">Membrane</keyword>
<keyword evidence="4 7" id="KW-0812">Transmembrane</keyword>
<dbReference type="InterPro" id="IPR000515">
    <property type="entry name" value="MetI-like"/>
</dbReference>
<dbReference type="InterPro" id="IPR035906">
    <property type="entry name" value="MetI-like_sf"/>
</dbReference>
<comment type="similarity">
    <text evidence="7">Belongs to the binding-protein-dependent transport system permease family.</text>
</comment>
<evidence type="ECO:0000256" key="1">
    <source>
        <dbReference type="ARBA" id="ARBA00004651"/>
    </source>
</evidence>
<evidence type="ECO:0000256" key="3">
    <source>
        <dbReference type="ARBA" id="ARBA00022475"/>
    </source>
</evidence>
<organism evidence="9 10">
    <name type="scientific">Petrotoga olearia DSM 13574</name>
    <dbReference type="NCBI Taxonomy" id="1122955"/>
    <lineage>
        <taxon>Bacteria</taxon>
        <taxon>Thermotogati</taxon>
        <taxon>Thermotogota</taxon>
        <taxon>Thermotogae</taxon>
        <taxon>Petrotogales</taxon>
        <taxon>Petrotogaceae</taxon>
        <taxon>Petrotoga</taxon>
    </lineage>
</organism>
<gene>
    <name evidence="9" type="ORF">X929_02790</name>
</gene>
<evidence type="ECO:0000256" key="4">
    <source>
        <dbReference type="ARBA" id="ARBA00022692"/>
    </source>
</evidence>
<name>A0A2K1P4J3_9BACT</name>
<evidence type="ECO:0000256" key="2">
    <source>
        <dbReference type="ARBA" id="ARBA00022448"/>
    </source>
</evidence>
<dbReference type="SUPFAM" id="SSF161098">
    <property type="entry name" value="MetI-like"/>
    <property type="match status" value="1"/>
</dbReference>
<dbReference type="Pfam" id="PF00528">
    <property type="entry name" value="BPD_transp_1"/>
    <property type="match status" value="1"/>
</dbReference>
<keyword evidence="5 7" id="KW-1133">Transmembrane helix</keyword>
<evidence type="ECO:0000313" key="9">
    <source>
        <dbReference type="EMBL" id="PNR97676.1"/>
    </source>
</evidence>
<feature type="transmembrane region" description="Helical" evidence="7">
    <location>
        <begin position="68"/>
        <end position="87"/>
    </location>
</feature>
<sequence>MVKNRFVFIVPSFVFHFLFYLLPIILMIILAFFSWDLLNSPSFVGLENFKGLIQDKWFWNSIVVTLKYTFFTLPIVFVTSLILGLLLQEENRFSKVMRIFFYWPYMIPMVAGGTMWKWLLSRDFGLVNHILNQLGFNPVSWLENPTLALLSVVIVQAWVLSGFMMMLYIVGLQAVPEEFYEAASIDGASNFQKFWFITLPLLRNTHISVITLTIANCFRNFTIAYIMTTGGPGYATTVAPLYIYQKAFTDFRIGYSSAGSIVILLISLVIAYVVSKVQERDLEGGKI</sequence>
<comment type="caution">
    <text evidence="9">The sequence shown here is derived from an EMBL/GenBank/DDBJ whole genome shotgun (WGS) entry which is preliminary data.</text>
</comment>
<feature type="transmembrane region" description="Helical" evidence="7">
    <location>
        <begin position="147"/>
        <end position="170"/>
    </location>
</feature>
<dbReference type="GO" id="GO:0055085">
    <property type="term" value="P:transmembrane transport"/>
    <property type="evidence" value="ECO:0007669"/>
    <property type="project" value="InterPro"/>
</dbReference>
<dbReference type="PROSITE" id="PS50928">
    <property type="entry name" value="ABC_TM1"/>
    <property type="match status" value="1"/>
</dbReference>
<dbReference type="Proteomes" id="UP000236434">
    <property type="component" value="Unassembled WGS sequence"/>
</dbReference>
<evidence type="ECO:0000256" key="6">
    <source>
        <dbReference type="ARBA" id="ARBA00023136"/>
    </source>
</evidence>
<dbReference type="GO" id="GO:0005886">
    <property type="term" value="C:plasma membrane"/>
    <property type="evidence" value="ECO:0007669"/>
    <property type="project" value="UniProtKB-SubCell"/>
</dbReference>
<proteinExistence type="inferred from homology"/>
<evidence type="ECO:0000313" key="10">
    <source>
        <dbReference type="Proteomes" id="UP000236434"/>
    </source>
</evidence>
<dbReference type="PANTHER" id="PTHR30193">
    <property type="entry name" value="ABC TRANSPORTER PERMEASE PROTEIN"/>
    <property type="match status" value="1"/>
</dbReference>